<sequence length="565" mass="60548">MAPPLTTNSSSISSQSTSYSSHLPVILAVSVLFAVLLSVTSCVFLARKRNKKTVMPKAMKSPLNVDVSVDVYTVMSQDQVVDVPYSPAKEALCIAAFPQPLPETRVELPGLSSRLLTRSPQVACIESDLSTMLPEMSPCSPFSFSGALGESSAARSSSWLPIEGLPASDTRASRFSSFTLSARPSSKNVHNLAVSTVPFPRLDPPLESSQLQKPNENLDLSISPPWSHGLPTPPVQAVEELTDVASHNAFETMDVDGLVNDLNSAPPCASARSCSSEYAPLGDGAKTLSDSGYTGTPNVDNLICVSPSLLLRSADDSLHCSEFDDSGYADTSIDINCNTAEMNVCKTSDAESVHFDGYPRAQRSETLYQGQDPVNDLHSECAIPPRCSSDSRNSRISSPHTPDRVSAIVVPPSVKTRLSRASISSGSSMTLTTCYSRRSSRSQTSESPETGSPATVVGRVLQPLFEGLISSNHHRNNAAARHREAEYQVSCNTALTIAQYRFMDVTAFTQKPAEHIVSQISVLPTSPFKGFFASVIKAFPHLFADIQIAVCAYTDACVTNLASQT</sequence>
<reference evidence="1" key="1">
    <citation type="submission" date="2022-07" db="EMBL/GenBank/DDBJ databases">
        <title>Genome Sequence of Phlebia brevispora.</title>
        <authorList>
            <person name="Buettner E."/>
        </authorList>
    </citation>
    <scope>NUCLEOTIDE SEQUENCE</scope>
    <source>
        <strain evidence="1">MPL23</strain>
    </source>
</reference>
<dbReference type="Proteomes" id="UP001148662">
    <property type="component" value="Unassembled WGS sequence"/>
</dbReference>
<dbReference type="EMBL" id="JANHOG010002591">
    <property type="protein sequence ID" value="KAJ3521843.1"/>
    <property type="molecule type" value="Genomic_DNA"/>
</dbReference>
<organism evidence="1 2">
    <name type="scientific">Phlebia brevispora</name>
    <dbReference type="NCBI Taxonomy" id="194682"/>
    <lineage>
        <taxon>Eukaryota</taxon>
        <taxon>Fungi</taxon>
        <taxon>Dikarya</taxon>
        <taxon>Basidiomycota</taxon>
        <taxon>Agaricomycotina</taxon>
        <taxon>Agaricomycetes</taxon>
        <taxon>Polyporales</taxon>
        <taxon>Meruliaceae</taxon>
        <taxon>Phlebia</taxon>
    </lineage>
</organism>
<evidence type="ECO:0000313" key="1">
    <source>
        <dbReference type="EMBL" id="KAJ3521843.1"/>
    </source>
</evidence>
<proteinExistence type="predicted"/>
<protein>
    <submittedName>
        <fullName evidence="1">Uncharacterized protein</fullName>
    </submittedName>
</protein>
<accession>A0ACC1RM92</accession>
<evidence type="ECO:0000313" key="2">
    <source>
        <dbReference type="Proteomes" id="UP001148662"/>
    </source>
</evidence>
<comment type="caution">
    <text evidence="1">The sequence shown here is derived from an EMBL/GenBank/DDBJ whole genome shotgun (WGS) entry which is preliminary data.</text>
</comment>
<gene>
    <name evidence="1" type="ORF">NM688_g8964</name>
</gene>
<name>A0ACC1RM92_9APHY</name>
<keyword evidence="2" id="KW-1185">Reference proteome</keyword>